<dbReference type="PANTHER" id="PTHR45763">
    <property type="entry name" value="HYDROLASE, ALPHA/BETA FOLD FAMILY PROTEIN, EXPRESSED-RELATED"/>
    <property type="match status" value="1"/>
</dbReference>
<protein>
    <submittedName>
        <fullName evidence="2">Alpha/Beta hydrolase protein</fullName>
    </submittedName>
</protein>
<sequence length="337" mass="37433">MGAPNLNAVRHSLRCTTVTHRHSRAVRHVPRQCQRRHQSTVTESETFKLPDGRLMGFSSVGPRDGYPLFYLHGFPSSRLDIFPAHLADKHHLRIHTLERPGFGISTPQENRTIISHARDVDAFAKGMAIPRFAVIGGSGGGPYALACAHVLGKERVARVGLFASGGPYDRSWEHIPMQSKMVHYAALWTPGVLKLAGSSMVGLARWIAQTEAGARRLDAWLAAQRENAKEEPTMSLQEERELMVRILLEGFAQGPAATVQEAVLLSTHWGFDLEDVAYDPILIWHGAEDVNAPIGWIRDMARRLKGSRLTEFEGETHFSVGRHLDQVLGELVPQSVR</sequence>
<dbReference type="EMBL" id="MU251269">
    <property type="protein sequence ID" value="KAG9251354.1"/>
    <property type="molecule type" value="Genomic_DNA"/>
</dbReference>
<gene>
    <name evidence="2" type="ORF">F5Z01DRAFT_663984</name>
</gene>
<evidence type="ECO:0000313" key="3">
    <source>
        <dbReference type="Proteomes" id="UP000887229"/>
    </source>
</evidence>
<dbReference type="Gene3D" id="3.40.50.1820">
    <property type="entry name" value="alpha/beta hydrolase"/>
    <property type="match status" value="1"/>
</dbReference>
<dbReference type="AlphaFoldDB" id="A0A9P8CL85"/>
<dbReference type="Pfam" id="PF00561">
    <property type="entry name" value="Abhydrolase_1"/>
    <property type="match status" value="1"/>
</dbReference>
<dbReference type="SUPFAM" id="SSF53474">
    <property type="entry name" value="alpha/beta-Hydrolases"/>
    <property type="match status" value="1"/>
</dbReference>
<dbReference type="OrthoDB" id="294702at2759"/>
<dbReference type="InterPro" id="IPR000073">
    <property type="entry name" value="AB_hydrolase_1"/>
</dbReference>
<dbReference type="RefSeq" id="XP_046115278.1">
    <property type="nucleotide sequence ID" value="XM_046264065.1"/>
</dbReference>
<feature type="domain" description="AB hydrolase-1" evidence="1">
    <location>
        <begin position="66"/>
        <end position="164"/>
    </location>
</feature>
<organism evidence="2 3">
    <name type="scientific">Emericellopsis atlantica</name>
    <dbReference type="NCBI Taxonomy" id="2614577"/>
    <lineage>
        <taxon>Eukaryota</taxon>
        <taxon>Fungi</taxon>
        <taxon>Dikarya</taxon>
        <taxon>Ascomycota</taxon>
        <taxon>Pezizomycotina</taxon>
        <taxon>Sordariomycetes</taxon>
        <taxon>Hypocreomycetidae</taxon>
        <taxon>Hypocreales</taxon>
        <taxon>Bionectriaceae</taxon>
        <taxon>Emericellopsis</taxon>
    </lineage>
</organism>
<keyword evidence="2" id="KW-0378">Hydrolase</keyword>
<proteinExistence type="predicted"/>
<keyword evidence="3" id="KW-1185">Reference proteome</keyword>
<dbReference type="Proteomes" id="UP000887229">
    <property type="component" value="Unassembled WGS sequence"/>
</dbReference>
<reference evidence="2" key="1">
    <citation type="journal article" date="2021" name="IMA Fungus">
        <title>Genomic characterization of three marine fungi, including Emericellopsis atlantica sp. nov. with signatures of a generalist lifestyle and marine biomass degradation.</title>
        <authorList>
            <person name="Hagestad O.C."/>
            <person name="Hou L."/>
            <person name="Andersen J.H."/>
            <person name="Hansen E.H."/>
            <person name="Altermark B."/>
            <person name="Li C."/>
            <person name="Kuhnert E."/>
            <person name="Cox R.J."/>
            <person name="Crous P.W."/>
            <person name="Spatafora J.W."/>
            <person name="Lail K."/>
            <person name="Amirebrahimi M."/>
            <person name="Lipzen A."/>
            <person name="Pangilinan J."/>
            <person name="Andreopoulos W."/>
            <person name="Hayes R.D."/>
            <person name="Ng V."/>
            <person name="Grigoriev I.V."/>
            <person name="Jackson S.A."/>
            <person name="Sutton T.D.S."/>
            <person name="Dobson A.D.W."/>
            <person name="Rama T."/>
        </authorList>
    </citation>
    <scope>NUCLEOTIDE SEQUENCE</scope>
    <source>
        <strain evidence="2">TS7</strain>
    </source>
</reference>
<dbReference type="PANTHER" id="PTHR45763:SF46">
    <property type="entry name" value="AB HYDROLASE-1 DOMAIN-CONTAINING PROTEIN"/>
    <property type="match status" value="1"/>
</dbReference>
<evidence type="ECO:0000313" key="2">
    <source>
        <dbReference type="EMBL" id="KAG9251354.1"/>
    </source>
</evidence>
<evidence type="ECO:0000259" key="1">
    <source>
        <dbReference type="Pfam" id="PF00561"/>
    </source>
</evidence>
<comment type="caution">
    <text evidence="2">The sequence shown here is derived from an EMBL/GenBank/DDBJ whole genome shotgun (WGS) entry which is preliminary data.</text>
</comment>
<dbReference type="InterPro" id="IPR029058">
    <property type="entry name" value="AB_hydrolase_fold"/>
</dbReference>
<dbReference type="GeneID" id="70294968"/>
<name>A0A9P8CL85_9HYPO</name>
<accession>A0A9P8CL85</accession>
<dbReference type="GO" id="GO:0016787">
    <property type="term" value="F:hydrolase activity"/>
    <property type="evidence" value="ECO:0007669"/>
    <property type="project" value="UniProtKB-KW"/>
</dbReference>